<dbReference type="PANTHER" id="PTHR22749:SF6">
    <property type="entry name" value="RIBOFLAVIN KINASE"/>
    <property type="match status" value="1"/>
</dbReference>
<reference evidence="17" key="1">
    <citation type="journal article" date="2017" name="Protist">
        <title>Diversity of the Photosynthetic Paulinella Species, with the Description of Paulinella micropora sp. nov. and the Chromatophore Genome Sequence for strain KR01.</title>
        <authorList>
            <person name="Lhee D."/>
            <person name="Yang E.C."/>
            <person name="Kim J.I."/>
            <person name="Nakayama T."/>
            <person name="Zuccarello G."/>
            <person name="Andersen R.A."/>
            <person name="Yoon H.S."/>
        </authorList>
    </citation>
    <scope>NUCLEOTIDE SEQUENCE</scope>
    <source>
        <strain evidence="17">KR01</strain>
    </source>
</reference>
<evidence type="ECO:0000256" key="15">
    <source>
        <dbReference type="ARBA" id="ARBA00023268"/>
    </source>
</evidence>
<dbReference type="InterPro" id="IPR014729">
    <property type="entry name" value="Rossmann-like_a/b/a_fold"/>
</dbReference>
<dbReference type="InterPro" id="IPR015865">
    <property type="entry name" value="Riboflavin_kinase_bac/euk"/>
</dbReference>
<keyword evidence="12 17" id="KW-0418">Kinase</keyword>
<dbReference type="SUPFAM" id="SSF52374">
    <property type="entry name" value="Nucleotidylyl transferase"/>
    <property type="match status" value="1"/>
</dbReference>
<dbReference type="InterPro" id="IPR015864">
    <property type="entry name" value="FAD_synthase"/>
</dbReference>
<dbReference type="GO" id="GO:0005524">
    <property type="term" value="F:ATP binding"/>
    <property type="evidence" value="ECO:0007669"/>
    <property type="project" value="UniProtKB-KW"/>
</dbReference>
<evidence type="ECO:0000256" key="9">
    <source>
        <dbReference type="ARBA" id="ARBA00022679"/>
    </source>
</evidence>
<keyword evidence="10" id="KW-0548">Nucleotidyltransferase</keyword>
<keyword evidence="15" id="KW-0511">Multifunctional enzyme</keyword>
<keyword evidence="7" id="KW-0285">Flavoprotein</keyword>
<dbReference type="EC" id="2.7.7.2" evidence="5"/>
<evidence type="ECO:0000256" key="7">
    <source>
        <dbReference type="ARBA" id="ARBA00022630"/>
    </source>
</evidence>
<evidence type="ECO:0000256" key="3">
    <source>
        <dbReference type="ARBA" id="ARBA00010214"/>
    </source>
</evidence>
<evidence type="ECO:0000256" key="8">
    <source>
        <dbReference type="ARBA" id="ARBA00022643"/>
    </source>
</evidence>
<gene>
    <name evidence="17" type="ORF">PCKR_042</name>
</gene>
<evidence type="ECO:0000256" key="5">
    <source>
        <dbReference type="ARBA" id="ARBA00012393"/>
    </source>
</evidence>
<dbReference type="GO" id="GO:0009231">
    <property type="term" value="P:riboflavin biosynthetic process"/>
    <property type="evidence" value="ECO:0007669"/>
    <property type="project" value="InterPro"/>
</dbReference>
<dbReference type="UniPathway" id="UPA00277">
    <property type="reaction ID" value="UER00407"/>
</dbReference>
<comment type="pathway">
    <text evidence="2">Cofactor biosynthesis; FMN biosynthesis; FMN from riboflavin (ATP route): step 1/1.</text>
</comment>
<keyword evidence="13" id="KW-0274">FAD</keyword>
<accession>A0A1L5YAX3</accession>
<keyword evidence="17" id="KW-0934">Plastid</keyword>
<dbReference type="FunFam" id="3.40.50.620:FF:000021">
    <property type="entry name" value="Riboflavin biosynthesis protein"/>
    <property type="match status" value="1"/>
</dbReference>
<keyword evidence="14" id="KW-0067">ATP-binding</keyword>
<dbReference type="Gene3D" id="3.40.50.620">
    <property type="entry name" value="HUPs"/>
    <property type="match status" value="1"/>
</dbReference>
<evidence type="ECO:0000256" key="2">
    <source>
        <dbReference type="ARBA" id="ARBA00005201"/>
    </source>
</evidence>
<comment type="pathway">
    <text evidence="1">Cofactor biosynthesis; FAD biosynthesis; FAD from FMN: step 1/1.</text>
</comment>
<dbReference type="CDD" id="cd02064">
    <property type="entry name" value="FAD_synthetase_N"/>
    <property type="match status" value="1"/>
</dbReference>
<organism evidence="17">
    <name type="scientific">Paulinella micropora</name>
    <dbReference type="NCBI Taxonomy" id="1928728"/>
    <lineage>
        <taxon>Eukaryota</taxon>
        <taxon>Sar</taxon>
        <taxon>Rhizaria</taxon>
        <taxon>Cercozoa</taxon>
        <taxon>Imbricatea</taxon>
        <taxon>Silicofilosea</taxon>
        <taxon>Euglyphida</taxon>
        <taxon>Paulinellidae</taxon>
        <taxon>Paulinella</taxon>
    </lineage>
</organism>
<evidence type="ECO:0000256" key="12">
    <source>
        <dbReference type="ARBA" id="ARBA00022777"/>
    </source>
</evidence>
<keyword evidence="11" id="KW-0547">Nucleotide-binding</keyword>
<dbReference type="InterPro" id="IPR023468">
    <property type="entry name" value="Riboflavin_kinase"/>
</dbReference>
<comment type="similarity">
    <text evidence="3">Belongs to the RibF family.</text>
</comment>
<dbReference type="GO" id="GO:0003919">
    <property type="term" value="F:FMN adenylyltransferase activity"/>
    <property type="evidence" value="ECO:0007669"/>
    <property type="project" value="UniProtKB-EC"/>
</dbReference>
<dbReference type="GO" id="GO:0008531">
    <property type="term" value="F:riboflavin kinase activity"/>
    <property type="evidence" value="ECO:0007669"/>
    <property type="project" value="UniProtKB-EC"/>
</dbReference>
<dbReference type="EC" id="2.7.1.26" evidence="4"/>
<evidence type="ECO:0000259" key="16">
    <source>
        <dbReference type="SMART" id="SM00904"/>
    </source>
</evidence>
<evidence type="ECO:0000256" key="6">
    <source>
        <dbReference type="ARBA" id="ARBA00018483"/>
    </source>
</evidence>
<dbReference type="GO" id="GO:0006747">
    <property type="term" value="P:FAD biosynthetic process"/>
    <property type="evidence" value="ECO:0007669"/>
    <property type="project" value="UniProtKB-UniPathway"/>
</dbReference>
<proteinExistence type="inferred from homology"/>
<dbReference type="SUPFAM" id="SSF82114">
    <property type="entry name" value="Riboflavin kinase-like"/>
    <property type="match status" value="1"/>
</dbReference>
<sequence>MIPLRSPQEARRPTAVAVGSFDGLHQGHRRVIAKIKSNTDIKSIPTVVSFWPHPREVLHGDSRLRLDMPAEKLTLLESLGIKQLVLVPFNERLANLSPDQFVKEVLKQQLGAVKIAVGQNFRFGVNRTGNISDLGQIAQELGIKVEVLPMLCDGEEKISSSRIRKALTKGQIYEATRLLGRPYRFSGSITSIWSIERKACWDKIVLQVDGRKFLPCEGVYAVWVRLAQCITSQFSIGAIMSLRQHLSVESASSYTIEVYLPQKRILSPGLELYIEPVHLIRNQQQFPSLTEMNQQITKDIESAYKILGITKTE</sequence>
<evidence type="ECO:0000256" key="1">
    <source>
        <dbReference type="ARBA" id="ARBA00004726"/>
    </source>
</evidence>
<dbReference type="PIRSF" id="PIRSF004491">
    <property type="entry name" value="FAD_Synth"/>
    <property type="match status" value="1"/>
</dbReference>
<protein>
    <recommendedName>
        <fullName evidence="6">Bifunctional riboflavin kinase/FMN adenylyltransferase</fullName>
        <ecNumber evidence="4">2.7.1.26</ecNumber>
        <ecNumber evidence="5">2.7.7.2</ecNumber>
    </recommendedName>
</protein>
<dbReference type="Pfam" id="PF06574">
    <property type="entry name" value="FAD_syn"/>
    <property type="match status" value="1"/>
</dbReference>
<evidence type="ECO:0000256" key="11">
    <source>
        <dbReference type="ARBA" id="ARBA00022741"/>
    </source>
</evidence>
<dbReference type="PANTHER" id="PTHR22749">
    <property type="entry name" value="RIBOFLAVIN KINASE/FMN ADENYLYLTRANSFERASE"/>
    <property type="match status" value="1"/>
</dbReference>
<evidence type="ECO:0000313" key="17">
    <source>
        <dbReference type="EMBL" id="APP87847.1"/>
    </source>
</evidence>
<dbReference type="NCBIfam" id="TIGR00083">
    <property type="entry name" value="ribF"/>
    <property type="match status" value="1"/>
</dbReference>
<feature type="domain" description="Riboflavin kinase" evidence="16">
    <location>
        <begin position="178"/>
        <end position="308"/>
    </location>
</feature>
<evidence type="ECO:0000256" key="10">
    <source>
        <dbReference type="ARBA" id="ARBA00022695"/>
    </source>
</evidence>
<dbReference type="GO" id="GO:0009398">
    <property type="term" value="P:FMN biosynthetic process"/>
    <property type="evidence" value="ECO:0007669"/>
    <property type="project" value="UniProtKB-UniPathway"/>
</dbReference>
<dbReference type="InterPro" id="IPR023465">
    <property type="entry name" value="Riboflavin_kinase_dom_sf"/>
</dbReference>
<name>A0A1L5YAX3_9EUKA</name>
<dbReference type="UniPathway" id="UPA00276">
    <property type="reaction ID" value="UER00406"/>
</dbReference>
<dbReference type="SMART" id="SM00904">
    <property type="entry name" value="Flavokinase"/>
    <property type="match status" value="1"/>
</dbReference>
<dbReference type="InterPro" id="IPR002606">
    <property type="entry name" value="Riboflavin_kinase_bac"/>
</dbReference>
<geneLocation type="plastid" evidence="17"/>
<keyword evidence="9" id="KW-0808">Transferase</keyword>
<keyword evidence="8" id="KW-0288">FMN</keyword>
<dbReference type="EMBL" id="KX897545">
    <property type="protein sequence ID" value="APP87847.1"/>
    <property type="molecule type" value="Genomic_DNA"/>
</dbReference>
<dbReference type="Pfam" id="PF01687">
    <property type="entry name" value="Flavokinase"/>
    <property type="match status" value="1"/>
</dbReference>
<dbReference type="Gene3D" id="2.40.30.30">
    <property type="entry name" value="Riboflavin kinase-like"/>
    <property type="match status" value="1"/>
</dbReference>
<evidence type="ECO:0000256" key="4">
    <source>
        <dbReference type="ARBA" id="ARBA00012105"/>
    </source>
</evidence>
<evidence type="ECO:0000256" key="13">
    <source>
        <dbReference type="ARBA" id="ARBA00022827"/>
    </source>
</evidence>
<evidence type="ECO:0000256" key="14">
    <source>
        <dbReference type="ARBA" id="ARBA00022840"/>
    </source>
</evidence>
<dbReference type="AlphaFoldDB" id="A0A1L5YAX3"/>